<name>A0A5J4QG03_9EUKA</name>
<gene>
    <name evidence="1" type="ORF">EZS28_054804</name>
</gene>
<organism evidence="1 2">
    <name type="scientific">Streblomastix strix</name>
    <dbReference type="NCBI Taxonomy" id="222440"/>
    <lineage>
        <taxon>Eukaryota</taxon>
        <taxon>Metamonada</taxon>
        <taxon>Preaxostyla</taxon>
        <taxon>Oxymonadida</taxon>
        <taxon>Streblomastigidae</taxon>
        <taxon>Streblomastix</taxon>
    </lineage>
</organism>
<protein>
    <submittedName>
        <fullName evidence="1">Uncharacterized protein</fullName>
    </submittedName>
</protein>
<evidence type="ECO:0000313" key="2">
    <source>
        <dbReference type="Proteomes" id="UP000324800"/>
    </source>
</evidence>
<reference evidence="1 2" key="1">
    <citation type="submission" date="2019-03" db="EMBL/GenBank/DDBJ databases">
        <title>Single cell metagenomics reveals metabolic interactions within the superorganism composed of flagellate Streblomastix strix and complex community of Bacteroidetes bacteria on its surface.</title>
        <authorList>
            <person name="Treitli S.C."/>
            <person name="Kolisko M."/>
            <person name="Husnik F."/>
            <person name="Keeling P."/>
            <person name="Hampl V."/>
        </authorList>
    </citation>
    <scope>NUCLEOTIDE SEQUENCE [LARGE SCALE GENOMIC DNA]</scope>
    <source>
        <strain evidence="1">ST1C</strain>
    </source>
</reference>
<feature type="non-terminal residue" evidence="1">
    <location>
        <position position="39"/>
    </location>
</feature>
<accession>A0A5J4QG03</accession>
<comment type="caution">
    <text evidence="1">The sequence shown here is derived from an EMBL/GenBank/DDBJ whole genome shotgun (WGS) entry which is preliminary data.</text>
</comment>
<dbReference type="EMBL" id="SNRW01045858">
    <property type="protein sequence ID" value="KAA6319513.1"/>
    <property type="molecule type" value="Genomic_DNA"/>
</dbReference>
<evidence type="ECO:0000313" key="1">
    <source>
        <dbReference type="EMBL" id="KAA6319513.1"/>
    </source>
</evidence>
<dbReference type="Proteomes" id="UP000324800">
    <property type="component" value="Unassembled WGS sequence"/>
</dbReference>
<dbReference type="AlphaFoldDB" id="A0A5J4QG03"/>
<proteinExistence type="predicted"/>
<sequence length="39" mass="4519">MYVKLLLKGKIMPLTDFHPFNFFPELAFQFQLTTAGQSV</sequence>